<evidence type="ECO:0000256" key="1">
    <source>
        <dbReference type="ARBA" id="ARBA00023015"/>
    </source>
</evidence>
<feature type="domain" description="HTH arsR-type" evidence="4">
    <location>
        <begin position="20"/>
        <end position="127"/>
    </location>
</feature>
<dbReference type="RefSeq" id="WP_271172017.1">
    <property type="nucleotide sequence ID" value="NZ_BSEJ01000001.1"/>
</dbReference>
<dbReference type="InterPro" id="IPR001845">
    <property type="entry name" value="HTH_ArsR_DNA-bd_dom"/>
</dbReference>
<evidence type="ECO:0000313" key="6">
    <source>
        <dbReference type="Proteomes" id="UP001142462"/>
    </source>
</evidence>
<dbReference type="InterPro" id="IPR051081">
    <property type="entry name" value="HTH_MetalResp_TranReg"/>
</dbReference>
<evidence type="ECO:0000256" key="2">
    <source>
        <dbReference type="ARBA" id="ARBA00023125"/>
    </source>
</evidence>
<evidence type="ECO:0000259" key="4">
    <source>
        <dbReference type="SMART" id="SM00418"/>
    </source>
</evidence>
<sequence length="202" mass="22424">MTDEQAKVSEERETRVLDTAALRALAHPLRVRILDLLSREGPQTASSLAALTGESSGSTSYHLRMLARHDLVREVAGRGGRERWWERPRGRIAFGSESVGDSPAGRAVLQVAVAEYHRARFQEMFDYFTGGYDDEPEEWRDASVSTTSTAHLTAAQLKELAERADALFSEYVDRYRGQEGEGVRSVSLRADLFPLPQRGAGS</sequence>
<dbReference type="InterPro" id="IPR036388">
    <property type="entry name" value="WH-like_DNA-bd_sf"/>
</dbReference>
<evidence type="ECO:0000256" key="3">
    <source>
        <dbReference type="ARBA" id="ARBA00023163"/>
    </source>
</evidence>
<accession>A0A9W6LVG8</accession>
<reference evidence="5" key="2">
    <citation type="submission" date="2023-01" db="EMBL/GenBank/DDBJ databases">
        <authorList>
            <person name="Sun Q."/>
            <person name="Evtushenko L."/>
        </authorList>
    </citation>
    <scope>NUCLEOTIDE SEQUENCE</scope>
    <source>
        <strain evidence="5">VKM Ac-1020</strain>
    </source>
</reference>
<dbReference type="CDD" id="cd00090">
    <property type="entry name" value="HTH_ARSR"/>
    <property type="match status" value="1"/>
</dbReference>
<name>A0A9W6LVG8_9MICO</name>
<dbReference type="Gene3D" id="1.10.10.10">
    <property type="entry name" value="Winged helix-like DNA-binding domain superfamily/Winged helix DNA-binding domain"/>
    <property type="match status" value="1"/>
</dbReference>
<protein>
    <submittedName>
        <fullName evidence="5">Transcriptional regulator</fullName>
    </submittedName>
</protein>
<dbReference type="Pfam" id="PF12840">
    <property type="entry name" value="HTH_20"/>
    <property type="match status" value="1"/>
</dbReference>
<dbReference type="GO" id="GO:0003700">
    <property type="term" value="F:DNA-binding transcription factor activity"/>
    <property type="evidence" value="ECO:0007669"/>
    <property type="project" value="InterPro"/>
</dbReference>
<keyword evidence="1" id="KW-0805">Transcription regulation</keyword>
<dbReference type="EMBL" id="BSEJ01000001">
    <property type="protein sequence ID" value="GLJ60297.1"/>
    <property type="molecule type" value="Genomic_DNA"/>
</dbReference>
<dbReference type="PANTHER" id="PTHR33154">
    <property type="entry name" value="TRANSCRIPTIONAL REGULATOR, ARSR FAMILY"/>
    <property type="match status" value="1"/>
</dbReference>
<dbReference type="SUPFAM" id="SSF46785">
    <property type="entry name" value="Winged helix' DNA-binding domain"/>
    <property type="match status" value="1"/>
</dbReference>
<organism evidence="5 6">
    <name type="scientific">Microbacterium barkeri</name>
    <dbReference type="NCBI Taxonomy" id="33917"/>
    <lineage>
        <taxon>Bacteria</taxon>
        <taxon>Bacillati</taxon>
        <taxon>Actinomycetota</taxon>
        <taxon>Actinomycetes</taxon>
        <taxon>Micrococcales</taxon>
        <taxon>Microbacteriaceae</taxon>
        <taxon>Microbacterium</taxon>
    </lineage>
</organism>
<evidence type="ECO:0000313" key="5">
    <source>
        <dbReference type="EMBL" id="GLJ60297.1"/>
    </source>
</evidence>
<dbReference type="Proteomes" id="UP001142462">
    <property type="component" value="Unassembled WGS sequence"/>
</dbReference>
<keyword evidence="6" id="KW-1185">Reference proteome</keyword>
<keyword evidence="2" id="KW-0238">DNA-binding</keyword>
<comment type="caution">
    <text evidence="5">The sequence shown here is derived from an EMBL/GenBank/DDBJ whole genome shotgun (WGS) entry which is preliminary data.</text>
</comment>
<proteinExistence type="predicted"/>
<dbReference type="InterPro" id="IPR036390">
    <property type="entry name" value="WH_DNA-bd_sf"/>
</dbReference>
<reference evidence="5" key="1">
    <citation type="journal article" date="2014" name="Int. J. Syst. Evol. Microbiol.">
        <title>Complete genome sequence of Corynebacterium casei LMG S-19264T (=DSM 44701T), isolated from a smear-ripened cheese.</title>
        <authorList>
            <consortium name="US DOE Joint Genome Institute (JGI-PGF)"/>
            <person name="Walter F."/>
            <person name="Albersmeier A."/>
            <person name="Kalinowski J."/>
            <person name="Ruckert C."/>
        </authorList>
    </citation>
    <scope>NUCLEOTIDE SEQUENCE</scope>
    <source>
        <strain evidence="5">VKM Ac-1020</strain>
    </source>
</reference>
<dbReference type="SMART" id="SM00418">
    <property type="entry name" value="HTH_ARSR"/>
    <property type="match status" value="1"/>
</dbReference>
<dbReference type="AlphaFoldDB" id="A0A9W6LVG8"/>
<dbReference type="GO" id="GO:0003677">
    <property type="term" value="F:DNA binding"/>
    <property type="evidence" value="ECO:0007669"/>
    <property type="project" value="UniProtKB-KW"/>
</dbReference>
<gene>
    <name evidence="5" type="ORF">GCM10017576_04260</name>
</gene>
<dbReference type="PANTHER" id="PTHR33154:SF15">
    <property type="entry name" value="REGULATORY PROTEIN ARSR"/>
    <property type="match status" value="1"/>
</dbReference>
<keyword evidence="3" id="KW-0804">Transcription</keyword>
<dbReference type="InterPro" id="IPR011991">
    <property type="entry name" value="ArsR-like_HTH"/>
</dbReference>